<reference evidence="1 2" key="1">
    <citation type="submission" date="2019-06" db="EMBL/GenBank/DDBJ databases">
        <title>Saccharibacillus brassicae sp. nov., an endophytic bacterium isolated from Chinese cabbage seeds (Brassica pekinensis).</title>
        <authorList>
            <person name="Jiang L."/>
            <person name="Lee J."/>
            <person name="Kim S.W."/>
        </authorList>
    </citation>
    <scope>NUCLEOTIDE SEQUENCE [LARGE SCALE GENOMIC DNA]</scope>
    <source>
        <strain evidence="2">KCTC 43072 / ATSA2</strain>
    </source>
</reference>
<dbReference type="Proteomes" id="UP000316968">
    <property type="component" value="Chromosome"/>
</dbReference>
<name>A0A4Y6V4R7_SACBS</name>
<dbReference type="EMBL" id="CP041217">
    <property type="protein sequence ID" value="QDH23497.1"/>
    <property type="molecule type" value="Genomic_DNA"/>
</dbReference>
<accession>A0A4Y6V4R7</accession>
<evidence type="ECO:0000313" key="1">
    <source>
        <dbReference type="EMBL" id="QDH23497.1"/>
    </source>
</evidence>
<dbReference type="RefSeq" id="WP_141450051.1">
    <property type="nucleotide sequence ID" value="NZ_CP041217.1"/>
</dbReference>
<evidence type="ECO:0000313" key="2">
    <source>
        <dbReference type="Proteomes" id="UP000316968"/>
    </source>
</evidence>
<proteinExistence type="predicted"/>
<keyword evidence="2" id="KW-1185">Reference proteome</keyword>
<sequence>MERIGTQIKGTDVALGGPKTEGLLRRLAAYHLQREEVLAMQGKPQRAREAHRQYKRYLRNARAAAAARAHLERGEQCSGPKCIRQIAGEGIRFKHDGKAFCSRNCMQAHFDGIEKGRVRTAALI</sequence>
<dbReference type="KEGG" id="saca:FFV09_23105"/>
<protein>
    <submittedName>
        <fullName evidence="1">Uncharacterized protein</fullName>
    </submittedName>
</protein>
<dbReference type="AlphaFoldDB" id="A0A4Y6V4R7"/>
<gene>
    <name evidence="1" type="ORF">FFV09_23105</name>
</gene>
<organism evidence="1 2">
    <name type="scientific">Saccharibacillus brassicae</name>
    <dbReference type="NCBI Taxonomy" id="2583377"/>
    <lineage>
        <taxon>Bacteria</taxon>
        <taxon>Bacillati</taxon>
        <taxon>Bacillota</taxon>
        <taxon>Bacilli</taxon>
        <taxon>Bacillales</taxon>
        <taxon>Paenibacillaceae</taxon>
        <taxon>Saccharibacillus</taxon>
    </lineage>
</organism>